<dbReference type="InterPro" id="IPR025857">
    <property type="entry name" value="MacB_PCD"/>
</dbReference>
<accession>A0A542DZP8</accession>
<feature type="transmembrane region" description="Helical" evidence="7">
    <location>
        <begin position="368"/>
        <end position="392"/>
    </location>
</feature>
<comment type="subcellular location">
    <subcellularLocation>
        <location evidence="1">Cell membrane</location>
        <topology evidence="1">Multi-pass membrane protein</topology>
    </subcellularLocation>
</comment>
<sequence length="409" mass="41873">MSWAETFRTAYDAIRTRRLRSALTMLGILIGIAAVMLTVGLGQGATQKVTAQIDQLGSNLLIVSPGSTTSSTGVRGGRGSATTLTTTDAALLGDSAVVPDVAAVAPTSTSSQELDYGDTNWTTSVVGTTPSWLSVRARSVQSGRFITRQDVDQGSLVAVIGSTTASQLFGLRDPVGQQVTLDGQDFTVVGVLDTQGASSTTDQDDQAIVPITTFASRISTSTNALSVSSIYLEARSTDDLSAAYQEAQSALLTQHGVTAATADFTLSSQQSLVQTATNTAHILTVLLGGIAGISLLVGGIGVMNIMLVSVTERVREIGLRKALGATPRVILRQFLVEASVLGLAGGVLGLLLGLLGAWLLPGALGQPVAISATAALGALAVSLLIGIGAGVYPANRAARLAPIDALRNE</sequence>
<gene>
    <name evidence="10" type="ORF">FB458_1648</name>
</gene>
<evidence type="ECO:0000313" key="10">
    <source>
        <dbReference type="EMBL" id="TQJ08558.1"/>
    </source>
</evidence>
<feature type="domain" description="MacB-like periplasmic core" evidence="9">
    <location>
        <begin position="21"/>
        <end position="248"/>
    </location>
</feature>
<evidence type="ECO:0000256" key="7">
    <source>
        <dbReference type="SAM" id="Phobius"/>
    </source>
</evidence>
<keyword evidence="3 7" id="KW-0812">Transmembrane</keyword>
<dbReference type="InterPro" id="IPR003838">
    <property type="entry name" value="ABC3_permease_C"/>
</dbReference>
<keyword evidence="4 7" id="KW-1133">Transmembrane helix</keyword>
<keyword evidence="11" id="KW-1185">Reference proteome</keyword>
<proteinExistence type="inferred from homology"/>
<feature type="transmembrane region" description="Helical" evidence="7">
    <location>
        <begin position="329"/>
        <end position="356"/>
    </location>
</feature>
<evidence type="ECO:0000259" key="9">
    <source>
        <dbReference type="Pfam" id="PF12704"/>
    </source>
</evidence>
<name>A0A542DZP8_9MICO</name>
<dbReference type="GO" id="GO:0005886">
    <property type="term" value="C:plasma membrane"/>
    <property type="evidence" value="ECO:0007669"/>
    <property type="project" value="UniProtKB-SubCell"/>
</dbReference>
<evidence type="ECO:0000256" key="1">
    <source>
        <dbReference type="ARBA" id="ARBA00004651"/>
    </source>
</evidence>
<dbReference type="RefSeq" id="WP_141848061.1">
    <property type="nucleotide sequence ID" value="NZ_BAAAPR010000004.1"/>
</dbReference>
<dbReference type="PANTHER" id="PTHR30572">
    <property type="entry name" value="MEMBRANE COMPONENT OF TRANSPORTER-RELATED"/>
    <property type="match status" value="1"/>
</dbReference>
<evidence type="ECO:0000256" key="5">
    <source>
        <dbReference type="ARBA" id="ARBA00023136"/>
    </source>
</evidence>
<protein>
    <submittedName>
        <fullName evidence="10">Putative ABC transport system permease protein</fullName>
    </submittedName>
</protein>
<dbReference type="PANTHER" id="PTHR30572:SF4">
    <property type="entry name" value="ABC TRANSPORTER PERMEASE YTRF"/>
    <property type="match status" value="1"/>
</dbReference>
<evidence type="ECO:0000256" key="4">
    <source>
        <dbReference type="ARBA" id="ARBA00022989"/>
    </source>
</evidence>
<dbReference type="GO" id="GO:0022857">
    <property type="term" value="F:transmembrane transporter activity"/>
    <property type="evidence" value="ECO:0007669"/>
    <property type="project" value="TreeGrafter"/>
</dbReference>
<feature type="transmembrane region" description="Helical" evidence="7">
    <location>
        <begin position="21"/>
        <end position="42"/>
    </location>
</feature>
<evidence type="ECO:0000313" key="11">
    <source>
        <dbReference type="Proteomes" id="UP000317893"/>
    </source>
</evidence>
<dbReference type="Pfam" id="PF02687">
    <property type="entry name" value="FtsX"/>
    <property type="match status" value="1"/>
</dbReference>
<dbReference type="EMBL" id="VFMN01000001">
    <property type="protein sequence ID" value="TQJ08558.1"/>
    <property type="molecule type" value="Genomic_DNA"/>
</dbReference>
<dbReference type="AlphaFoldDB" id="A0A542DZP8"/>
<keyword evidence="5 7" id="KW-0472">Membrane</keyword>
<evidence type="ECO:0000256" key="3">
    <source>
        <dbReference type="ARBA" id="ARBA00022692"/>
    </source>
</evidence>
<dbReference type="Proteomes" id="UP000317893">
    <property type="component" value="Unassembled WGS sequence"/>
</dbReference>
<dbReference type="Pfam" id="PF12704">
    <property type="entry name" value="MacB_PCD"/>
    <property type="match status" value="1"/>
</dbReference>
<organism evidence="10 11">
    <name type="scientific">Lapillicoccus jejuensis</name>
    <dbReference type="NCBI Taxonomy" id="402171"/>
    <lineage>
        <taxon>Bacteria</taxon>
        <taxon>Bacillati</taxon>
        <taxon>Actinomycetota</taxon>
        <taxon>Actinomycetes</taxon>
        <taxon>Micrococcales</taxon>
        <taxon>Intrasporangiaceae</taxon>
        <taxon>Lapillicoccus</taxon>
    </lineage>
</organism>
<evidence type="ECO:0000256" key="2">
    <source>
        <dbReference type="ARBA" id="ARBA00022475"/>
    </source>
</evidence>
<feature type="transmembrane region" description="Helical" evidence="7">
    <location>
        <begin position="282"/>
        <end position="308"/>
    </location>
</feature>
<keyword evidence="2" id="KW-1003">Cell membrane</keyword>
<dbReference type="InterPro" id="IPR050250">
    <property type="entry name" value="Macrolide_Exporter_MacB"/>
</dbReference>
<comment type="caution">
    <text evidence="10">The sequence shown here is derived from an EMBL/GenBank/DDBJ whole genome shotgun (WGS) entry which is preliminary data.</text>
</comment>
<feature type="domain" description="ABC3 transporter permease C-terminal" evidence="8">
    <location>
        <begin position="290"/>
        <end position="401"/>
    </location>
</feature>
<dbReference type="OrthoDB" id="9780560at2"/>
<evidence type="ECO:0000259" key="8">
    <source>
        <dbReference type="Pfam" id="PF02687"/>
    </source>
</evidence>
<evidence type="ECO:0000256" key="6">
    <source>
        <dbReference type="ARBA" id="ARBA00038076"/>
    </source>
</evidence>
<reference evidence="10 11" key="1">
    <citation type="submission" date="2019-06" db="EMBL/GenBank/DDBJ databases">
        <title>Sequencing the genomes of 1000 actinobacteria strains.</title>
        <authorList>
            <person name="Klenk H.-P."/>
        </authorList>
    </citation>
    <scope>NUCLEOTIDE SEQUENCE [LARGE SCALE GENOMIC DNA]</scope>
    <source>
        <strain evidence="10 11">DSM 18607</strain>
    </source>
</reference>
<comment type="similarity">
    <text evidence="6">Belongs to the ABC-4 integral membrane protein family.</text>
</comment>